<evidence type="ECO:0000256" key="2">
    <source>
        <dbReference type="ARBA" id="ARBA00008133"/>
    </source>
</evidence>
<dbReference type="GO" id="GO:0004852">
    <property type="term" value="F:uroporphyrinogen-III synthase activity"/>
    <property type="evidence" value="ECO:0007669"/>
    <property type="project" value="UniProtKB-UniRule"/>
</dbReference>
<evidence type="ECO:0000256" key="8">
    <source>
        <dbReference type="ARBA" id="ARBA00048617"/>
    </source>
</evidence>
<evidence type="ECO:0000256" key="7">
    <source>
        <dbReference type="ARBA" id="ARBA00040167"/>
    </source>
</evidence>
<feature type="domain" description="Tetrapyrrole biosynthesis uroporphyrinogen III synthase" evidence="10">
    <location>
        <begin position="24"/>
        <end position="247"/>
    </location>
</feature>
<evidence type="ECO:0000256" key="1">
    <source>
        <dbReference type="ARBA" id="ARBA00004772"/>
    </source>
</evidence>
<dbReference type="InterPro" id="IPR039793">
    <property type="entry name" value="UROS/Hem4"/>
</dbReference>
<protein>
    <recommendedName>
        <fullName evidence="7 9">Uroporphyrinogen-III synthase</fullName>
        <ecNumber evidence="3 9">4.2.1.75</ecNumber>
    </recommendedName>
</protein>
<evidence type="ECO:0000259" key="10">
    <source>
        <dbReference type="Pfam" id="PF02602"/>
    </source>
</evidence>
<evidence type="ECO:0000313" key="12">
    <source>
        <dbReference type="Proteomes" id="UP000035760"/>
    </source>
</evidence>
<dbReference type="InterPro" id="IPR036108">
    <property type="entry name" value="4pyrrol_syn_uPrphyn_synt_sf"/>
</dbReference>
<comment type="function">
    <text evidence="6 9">Catalyzes cyclization of the linear tetrapyrrole, hydroxymethylbilane, to the macrocyclic uroporphyrinogen III.</text>
</comment>
<dbReference type="EC" id="4.2.1.75" evidence="3 9"/>
<dbReference type="RefSeq" id="WP_048674492.1">
    <property type="nucleotide sequence ID" value="NZ_CBTJ020000071.1"/>
</dbReference>
<evidence type="ECO:0000313" key="11">
    <source>
        <dbReference type="EMBL" id="CDI03638.1"/>
    </source>
</evidence>
<reference evidence="11" key="1">
    <citation type="submission" date="2013-07" db="EMBL/GenBank/DDBJ databases">
        <authorList>
            <person name="McIlroy S."/>
        </authorList>
    </citation>
    <scope>NUCLEOTIDE SEQUENCE [LARGE SCALE GENOMIC DNA]</scope>
    <source>
        <strain evidence="11">Run_A_D11</strain>
    </source>
</reference>
<evidence type="ECO:0000256" key="9">
    <source>
        <dbReference type="RuleBase" id="RU366031"/>
    </source>
</evidence>
<keyword evidence="5 9" id="KW-0627">Porphyrin biosynthesis</keyword>
<evidence type="ECO:0000256" key="3">
    <source>
        <dbReference type="ARBA" id="ARBA00013109"/>
    </source>
</evidence>
<name>W6MDX8_9GAMM</name>
<reference evidence="11" key="2">
    <citation type="submission" date="2014-03" db="EMBL/GenBank/DDBJ databases">
        <title>Candidatus Competibacter-lineage genomes retrieved from metagenomes reveal functional metabolic diversity.</title>
        <authorList>
            <person name="McIlroy S.J."/>
            <person name="Albertsen M."/>
            <person name="Andresen E.K."/>
            <person name="Saunders A.M."/>
            <person name="Kristiansen R."/>
            <person name="Stokholm-Bjerregaard M."/>
            <person name="Nielsen K.L."/>
            <person name="Nielsen P.H."/>
        </authorList>
    </citation>
    <scope>NUCLEOTIDE SEQUENCE</scope>
    <source>
        <strain evidence="11">Run_A_D11</strain>
    </source>
</reference>
<dbReference type="UniPathway" id="UPA00251">
    <property type="reaction ID" value="UER00320"/>
</dbReference>
<dbReference type="OrthoDB" id="9787650at2"/>
<dbReference type="CDD" id="cd06578">
    <property type="entry name" value="HemD"/>
    <property type="match status" value="1"/>
</dbReference>
<evidence type="ECO:0000256" key="4">
    <source>
        <dbReference type="ARBA" id="ARBA00023239"/>
    </source>
</evidence>
<evidence type="ECO:0000256" key="6">
    <source>
        <dbReference type="ARBA" id="ARBA00037589"/>
    </source>
</evidence>
<organism evidence="11 12">
    <name type="scientific">Candidatus Competibacter denitrificans Run_A_D11</name>
    <dbReference type="NCBI Taxonomy" id="1400863"/>
    <lineage>
        <taxon>Bacteria</taxon>
        <taxon>Pseudomonadati</taxon>
        <taxon>Pseudomonadota</taxon>
        <taxon>Gammaproteobacteria</taxon>
        <taxon>Candidatus Competibacteraceae</taxon>
        <taxon>Candidatus Competibacter</taxon>
    </lineage>
</organism>
<dbReference type="GO" id="GO:0006780">
    <property type="term" value="P:uroporphyrinogen III biosynthetic process"/>
    <property type="evidence" value="ECO:0007669"/>
    <property type="project" value="UniProtKB-UniRule"/>
</dbReference>
<dbReference type="InterPro" id="IPR003754">
    <property type="entry name" value="4pyrrol_synth_uPrphyn_synth"/>
</dbReference>
<dbReference type="AlphaFoldDB" id="W6MDX8"/>
<accession>W6MDX8</accession>
<comment type="caution">
    <text evidence="11">The sequence shown here is derived from an EMBL/GenBank/DDBJ whole genome shotgun (WGS) entry which is preliminary data.</text>
</comment>
<dbReference type="Proteomes" id="UP000035760">
    <property type="component" value="Unassembled WGS sequence"/>
</dbReference>
<comment type="pathway">
    <text evidence="1 9">Porphyrin-containing compound metabolism; protoporphyrin-IX biosynthesis; coproporphyrinogen-III from 5-aminolevulinate: step 3/4.</text>
</comment>
<sequence>MTSSLHGLGVLVTRPEHQAEPLCQLIEHHGGTAIRCPALSIQEPHDWNLALTAFGRLAHYRLAIFTSPNAVERALPLIQTYGGWPPTLEIAAIGRATARRLTQAGIDQCLQPTADFTSEGLLALLGPEQVAEQAILIVCGEGGRPLLGDVLTERGARVDRATVYRRERPVADAGLLLEHWRCGAIGAVVITSTESLLNLFDMLGKAGQDALQETSLIVLSARTRQTAAELGCRHLLVADEASDEAIIAALLKLAATSSPAQLGNAI</sequence>
<proteinExistence type="inferred from homology"/>
<evidence type="ECO:0000256" key="5">
    <source>
        <dbReference type="ARBA" id="ARBA00023244"/>
    </source>
</evidence>
<dbReference type="GO" id="GO:0006782">
    <property type="term" value="P:protoporphyrinogen IX biosynthetic process"/>
    <property type="evidence" value="ECO:0007669"/>
    <property type="project" value="UniProtKB-UniRule"/>
</dbReference>
<gene>
    <name evidence="11" type="ORF">BN873_610035</name>
</gene>
<dbReference type="SUPFAM" id="SSF69618">
    <property type="entry name" value="HemD-like"/>
    <property type="match status" value="1"/>
</dbReference>
<dbReference type="Gene3D" id="3.40.50.10090">
    <property type="match status" value="2"/>
</dbReference>
<keyword evidence="4 9" id="KW-0456">Lyase</keyword>
<comment type="catalytic activity">
    <reaction evidence="8 9">
        <text>hydroxymethylbilane = uroporphyrinogen III + H2O</text>
        <dbReference type="Rhea" id="RHEA:18965"/>
        <dbReference type="ChEBI" id="CHEBI:15377"/>
        <dbReference type="ChEBI" id="CHEBI:57308"/>
        <dbReference type="ChEBI" id="CHEBI:57845"/>
        <dbReference type="EC" id="4.2.1.75"/>
    </reaction>
</comment>
<dbReference type="PANTHER" id="PTHR38042">
    <property type="entry name" value="UROPORPHYRINOGEN-III SYNTHASE, CHLOROPLASTIC"/>
    <property type="match status" value="1"/>
</dbReference>
<dbReference type="EMBL" id="CBTJ020000071">
    <property type="protein sequence ID" value="CDI03638.1"/>
    <property type="molecule type" value="Genomic_DNA"/>
</dbReference>
<dbReference type="PANTHER" id="PTHR38042:SF1">
    <property type="entry name" value="UROPORPHYRINOGEN-III SYNTHASE, CHLOROPLASTIC"/>
    <property type="match status" value="1"/>
</dbReference>
<comment type="similarity">
    <text evidence="2 9">Belongs to the uroporphyrinogen-III synthase family.</text>
</comment>
<dbReference type="Pfam" id="PF02602">
    <property type="entry name" value="HEM4"/>
    <property type="match status" value="1"/>
</dbReference>
<dbReference type="STRING" id="1400863.BN873_610035"/>
<keyword evidence="12" id="KW-1185">Reference proteome</keyword>